<keyword evidence="1" id="KW-1133">Transmembrane helix</keyword>
<evidence type="ECO:0000313" key="2">
    <source>
        <dbReference type="EMBL" id="MFC7667666.1"/>
    </source>
</evidence>
<protein>
    <recommendedName>
        <fullName evidence="4">Iron transporter</fullName>
    </recommendedName>
</protein>
<feature type="transmembrane region" description="Helical" evidence="1">
    <location>
        <begin position="60"/>
        <end position="80"/>
    </location>
</feature>
<evidence type="ECO:0000313" key="3">
    <source>
        <dbReference type="Proteomes" id="UP001596513"/>
    </source>
</evidence>
<evidence type="ECO:0000256" key="1">
    <source>
        <dbReference type="SAM" id="Phobius"/>
    </source>
</evidence>
<comment type="caution">
    <text evidence="2">The sequence shown here is derived from an EMBL/GenBank/DDBJ whole genome shotgun (WGS) entry which is preliminary data.</text>
</comment>
<dbReference type="RefSeq" id="WP_380202379.1">
    <property type="nucleotide sequence ID" value="NZ_JBHTEK010000001.1"/>
</dbReference>
<feature type="transmembrane region" description="Helical" evidence="1">
    <location>
        <begin position="21"/>
        <end position="54"/>
    </location>
</feature>
<feature type="transmembrane region" description="Helical" evidence="1">
    <location>
        <begin position="87"/>
        <end position="107"/>
    </location>
</feature>
<dbReference type="Proteomes" id="UP001596513">
    <property type="component" value="Unassembled WGS sequence"/>
</dbReference>
<keyword evidence="1" id="KW-0472">Membrane</keyword>
<organism evidence="2 3">
    <name type="scientific">Hymenobacter humi</name>
    <dbReference type="NCBI Taxonomy" id="1411620"/>
    <lineage>
        <taxon>Bacteria</taxon>
        <taxon>Pseudomonadati</taxon>
        <taxon>Bacteroidota</taxon>
        <taxon>Cytophagia</taxon>
        <taxon>Cytophagales</taxon>
        <taxon>Hymenobacteraceae</taxon>
        <taxon>Hymenobacter</taxon>
    </lineage>
</organism>
<evidence type="ECO:0008006" key="4">
    <source>
        <dbReference type="Google" id="ProtNLM"/>
    </source>
</evidence>
<gene>
    <name evidence="2" type="ORF">ACFQT0_09910</name>
</gene>
<sequence length="109" mass="12359">MMTISYQKLKIWLHFTKAGQVVRFALGLLLTCGGYFFWQIVAAFVCFFAFGSGAGHDDESLLVCSGFLALHVGVVSWLFLRRKLYTVWWAWALNVAIPIGLFAYYVLLP</sequence>
<proteinExistence type="predicted"/>
<name>A0ABW2U489_9BACT</name>
<keyword evidence="1" id="KW-0812">Transmembrane</keyword>
<dbReference type="EMBL" id="JBHTEK010000001">
    <property type="protein sequence ID" value="MFC7667666.1"/>
    <property type="molecule type" value="Genomic_DNA"/>
</dbReference>
<keyword evidence="3" id="KW-1185">Reference proteome</keyword>
<reference evidence="3" key="1">
    <citation type="journal article" date="2019" name="Int. J. Syst. Evol. Microbiol.">
        <title>The Global Catalogue of Microorganisms (GCM) 10K type strain sequencing project: providing services to taxonomists for standard genome sequencing and annotation.</title>
        <authorList>
            <consortium name="The Broad Institute Genomics Platform"/>
            <consortium name="The Broad Institute Genome Sequencing Center for Infectious Disease"/>
            <person name="Wu L."/>
            <person name="Ma J."/>
        </authorList>
    </citation>
    <scope>NUCLEOTIDE SEQUENCE [LARGE SCALE GENOMIC DNA]</scope>
    <source>
        <strain evidence="3">JCM 19635</strain>
    </source>
</reference>
<accession>A0ABW2U489</accession>